<dbReference type="CDD" id="cd17470">
    <property type="entry name" value="T3SS_Flik_C"/>
    <property type="match status" value="1"/>
</dbReference>
<evidence type="ECO:0000259" key="2">
    <source>
        <dbReference type="Pfam" id="PF02120"/>
    </source>
</evidence>
<proteinExistence type="predicted"/>
<dbReference type="Proteomes" id="UP000043764">
    <property type="component" value="Unassembled WGS sequence"/>
</dbReference>
<feature type="region of interest" description="Disordered" evidence="1">
    <location>
        <begin position="1"/>
        <end position="184"/>
    </location>
</feature>
<dbReference type="InterPro" id="IPR038610">
    <property type="entry name" value="FliK-like_C_sf"/>
</dbReference>
<keyword evidence="4" id="KW-1185">Reference proteome</keyword>
<dbReference type="AlphaFoldDB" id="A0A0H5D6T7"/>
<reference evidence="4" key="1">
    <citation type="submission" date="2015-05" db="EMBL/GenBank/DDBJ databases">
        <authorList>
            <person name="Rodrigo-Torres Lidia"/>
            <person name="Arahal R.David."/>
        </authorList>
    </citation>
    <scope>NUCLEOTIDE SEQUENCE [LARGE SCALE GENOMIC DNA]</scope>
    <source>
        <strain evidence="4">CECT 7321</strain>
    </source>
</reference>
<gene>
    <name evidence="3" type="ORF">NIT7321_03292</name>
</gene>
<dbReference type="STRING" id="481446.NIT7645_02811"/>
<dbReference type="InterPro" id="IPR021136">
    <property type="entry name" value="Flagellar_hook_control-like_C"/>
</dbReference>
<accession>A0A0H5D6T7</accession>
<feature type="compositionally biased region" description="Gly residues" evidence="1">
    <location>
        <begin position="531"/>
        <end position="550"/>
    </location>
</feature>
<feature type="region of interest" description="Disordered" evidence="1">
    <location>
        <begin position="276"/>
        <end position="300"/>
    </location>
</feature>
<evidence type="ECO:0000313" key="3">
    <source>
        <dbReference type="EMBL" id="CRL12418.1"/>
    </source>
</evidence>
<dbReference type="EMBL" id="CVRL01000041">
    <property type="protein sequence ID" value="CRL12418.1"/>
    <property type="molecule type" value="Genomic_DNA"/>
</dbReference>
<keyword evidence="3" id="KW-0966">Cell projection</keyword>
<feature type="compositionally biased region" description="Low complexity" evidence="1">
    <location>
        <begin position="356"/>
        <end position="371"/>
    </location>
</feature>
<feature type="compositionally biased region" description="Acidic residues" evidence="1">
    <location>
        <begin position="83"/>
        <end position="93"/>
    </location>
</feature>
<feature type="region of interest" description="Disordered" evidence="1">
    <location>
        <begin position="527"/>
        <end position="583"/>
    </location>
</feature>
<keyword evidence="3" id="KW-0969">Cilium</keyword>
<organism evidence="3 4">
    <name type="scientific">Phaeobacter italicus</name>
    <dbReference type="NCBI Taxonomy" id="481446"/>
    <lineage>
        <taxon>Bacteria</taxon>
        <taxon>Pseudomonadati</taxon>
        <taxon>Pseudomonadota</taxon>
        <taxon>Alphaproteobacteria</taxon>
        <taxon>Rhodobacterales</taxon>
        <taxon>Roseobacteraceae</taxon>
        <taxon>Phaeobacter</taxon>
    </lineage>
</organism>
<feature type="compositionally biased region" description="Polar residues" evidence="1">
    <location>
        <begin position="151"/>
        <end position="163"/>
    </location>
</feature>
<protein>
    <submittedName>
        <fullName evidence="3">Flagellar hook-length control protein FliK</fullName>
    </submittedName>
</protein>
<evidence type="ECO:0000313" key="4">
    <source>
        <dbReference type="Proteomes" id="UP000043764"/>
    </source>
</evidence>
<dbReference type="RefSeq" id="WP_050674122.1">
    <property type="nucleotide sequence ID" value="NZ_CVRL01000041.1"/>
</dbReference>
<feature type="compositionally biased region" description="Low complexity" evidence="1">
    <location>
        <begin position="49"/>
        <end position="67"/>
    </location>
</feature>
<feature type="domain" description="Flagellar hook-length control protein-like C-terminal" evidence="2">
    <location>
        <begin position="458"/>
        <end position="534"/>
    </location>
</feature>
<evidence type="ECO:0000256" key="1">
    <source>
        <dbReference type="SAM" id="MobiDB-lite"/>
    </source>
</evidence>
<feature type="compositionally biased region" description="Polar residues" evidence="1">
    <location>
        <begin position="18"/>
        <end position="30"/>
    </location>
</feature>
<name>A0A0H5D6T7_9RHOB</name>
<keyword evidence="3" id="KW-0282">Flagellum</keyword>
<feature type="compositionally biased region" description="Basic and acidic residues" evidence="1">
    <location>
        <begin position="95"/>
        <end position="107"/>
    </location>
</feature>
<dbReference type="Gene3D" id="3.30.750.140">
    <property type="match status" value="1"/>
</dbReference>
<feature type="region of interest" description="Disordered" evidence="1">
    <location>
        <begin position="336"/>
        <end position="371"/>
    </location>
</feature>
<feature type="region of interest" description="Disordered" evidence="1">
    <location>
        <begin position="243"/>
        <end position="264"/>
    </location>
</feature>
<dbReference type="Pfam" id="PF02120">
    <property type="entry name" value="Flg_hook"/>
    <property type="match status" value="1"/>
</dbReference>
<sequence length="583" mass="58612">MFINALTGPLSGGAQGSEKIQQGESANSRKGASFDAVMAETAETKTGEAAEPAVAAETTENEVAANTDESNENTAKDAAVSDDAPDEGVDTDAPDSIRLDVPRERASDIAVVTGDLVADGGDEGSVSTENPQPVADHEGGDSPVAADGQVKTPTTDTTANGGSTEAGKMAAAPSTPPVPGDMRHAQVSQAAVAAAGANAADPSAVAAATQANPADATIDATEVHQKIGRIVDVEVAAARAKTASVEANGPAAQSGVAPDKTDASRVDLATKGSVAAVKTDESTAQQQVQRGDGAAVQVSPQTGATVQTSVMQQNPGQVSAAALTAGQAADSVSAARDAVSASKERAEARLSGVEQTSSSTSTATPTPTYSATSAHGVYSVARFGLGAGALTAAMPQTPAMQIESLTAIEPLAGQSGTSLIGMEMPGLSQLLTEATMSPGTIHKPETPRLIANQMAEALATKGDRNVDVALNPKELGHVNMRVSVTETGVSVMIQTERPETGDLMRRHINELADEFRRMGFEDISFQFSGGETAGQGGRGGESGQGSGQGRGSAAEGSAVMADAPSEMTAPPLNIGDAGVDMRM</sequence>